<evidence type="ECO:0000313" key="2">
    <source>
        <dbReference type="EMBL" id="TLD79767.1"/>
    </source>
</evidence>
<comment type="caution">
    <text evidence="2">The sequence shown here is derived from an EMBL/GenBank/DDBJ whole genome shotgun (WGS) entry which is preliminary data.</text>
</comment>
<dbReference type="OrthoDB" id="5541003at2"/>
<reference evidence="2 3" key="1">
    <citation type="journal article" date="2014" name="Genome Announc.">
        <title>Draft genome sequences of eight enterohepatic helicobacter species isolated from both laboratory and wild rodents.</title>
        <authorList>
            <person name="Sheh A."/>
            <person name="Shen Z."/>
            <person name="Fox J.G."/>
        </authorList>
    </citation>
    <scope>NUCLEOTIDE SEQUENCE [LARGE SCALE GENOMIC DNA]</scope>
    <source>
        <strain evidence="2 3">ATCC 700114</strain>
    </source>
</reference>
<protein>
    <recommendedName>
        <fullName evidence="1">Bacterial toxin 44 domain-containing protein</fullName>
    </recommendedName>
</protein>
<dbReference type="EMBL" id="JRPL02000047">
    <property type="protein sequence ID" value="TLD79767.1"/>
    <property type="molecule type" value="Genomic_DNA"/>
</dbReference>
<dbReference type="RefSeq" id="WP_034345718.1">
    <property type="nucleotide sequence ID" value="NZ_FZNG01000067.1"/>
</dbReference>
<evidence type="ECO:0000313" key="3">
    <source>
        <dbReference type="Proteomes" id="UP000029878"/>
    </source>
</evidence>
<organism evidence="2 3">
    <name type="scientific">Helicobacter trogontum</name>
    <dbReference type="NCBI Taxonomy" id="50960"/>
    <lineage>
        <taxon>Bacteria</taxon>
        <taxon>Pseudomonadati</taxon>
        <taxon>Campylobacterota</taxon>
        <taxon>Epsilonproteobacteria</taxon>
        <taxon>Campylobacterales</taxon>
        <taxon>Helicobacteraceae</taxon>
        <taxon>Helicobacter</taxon>
    </lineage>
</organism>
<dbReference type="InterPro" id="IPR028946">
    <property type="entry name" value="Ntox44"/>
</dbReference>
<dbReference type="AlphaFoldDB" id="A0A4U8S2C2"/>
<gene>
    <name evidence="2" type="ORF">LS81_010180</name>
</gene>
<name>A0A4U8S2C2_9HELI</name>
<proteinExistence type="predicted"/>
<sequence length="183" mass="21426">MRTNVASKEAKEIKDMLEIERTLIKQSPVNAIGLFTPAGKAFAMSSKIQSLWKFREIIDTNKPWDHKPQIWDLYPTMGLSTPFYHRYIHNGKYYEISYNIWSNIHFGYIGKAIGFWEWLLKKGADWAKNGFFGDDPKDKAAIDIGYQLYDTYKENLLRFTAEQLLDIILKNKHNLNVKEVNND</sequence>
<dbReference type="Proteomes" id="UP000029878">
    <property type="component" value="Unassembled WGS sequence"/>
</dbReference>
<dbReference type="Pfam" id="PF15607">
    <property type="entry name" value="Ntox44"/>
    <property type="match status" value="1"/>
</dbReference>
<accession>A0A4U8S2C2</accession>
<feature type="domain" description="Bacterial toxin 44" evidence="1">
    <location>
        <begin position="54"/>
        <end position="150"/>
    </location>
</feature>
<evidence type="ECO:0000259" key="1">
    <source>
        <dbReference type="Pfam" id="PF15607"/>
    </source>
</evidence>